<dbReference type="InterPro" id="IPR036430">
    <property type="entry name" value="RNase_T2-like_sf"/>
</dbReference>
<dbReference type="EMBL" id="QMKO01004723">
    <property type="protein sequence ID" value="RTG79969.1"/>
    <property type="molecule type" value="Genomic_DNA"/>
</dbReference>
<keyword evidence="4" id="KW-1185">Reference proteome</keyword>
<protein>
    <submittedName>
        <fullName evidence="3">Uncharacterized protein</fullName>
    </submittedName>
</protein>
<gene>
    <name evidence="3" type="ORF">DC041_0012425</name>
</gene>
<evidence type="ECO:0000256" key="1">
    <source>
        <dbReference type="ARBA" id="ARBA00007469"/>
    </source>
</evidence>
<proteinExistence type="inferred from homology"/>
<dbReference type="STRING" id="6184.A0A430PX20"/>
<dbReference type="GO" id="GO:0003723">
    <property type="term" value="F:RNA binding"/>
    <property type="evidence" value="ECO:0007669"/>
    <property type="project" value="InterPro"/>
</dbReference>
<comment type="caution">
    <text evidence="3">The sequence shown here is derived from an EMBL/GenBank/DDBJ whole genome shotgun (WGS) entry which is preliminary data.</text>
</comment>
<organism evidence="3 4">
    <name type="scientific">Schistosoma bovis</name>
    <name type="common">Blood fluke</name>
    <dbReference type="NCBI Taxonomy" id="6184"/>
    <lineage>
        <taxon>Eukaryota</taxon>
        <taxon>Metazoa</taxon>
        <taxon>Spiralia</taxon>
        <taxon>Lophotrochozoa</taxon>
        <taxon>Platyhelminthes</taxon>
        <taxon>Trematoda</taxon>
        <taxon>Digenea</taxon>
        <taxon>Strigeidida</taxon>
        <taxon>Schistosomatoidea</taxon>
        <taxon>Schistosomatidae</taxon>
        <taxon>Schistosoma</taxon>
    </lineage>
</organism>
<dbReference type="Gene3D" id="3.90.730.10">
    <property type="entry name" value="Ribonuclease T2-like"/>
    <property type="match status" value="1"/>
</dbReference>
<dbReference type="GO" id="GO:0033897">
    <property type="term" value="F:ribonuclease T2 activity"/>
    <property type="evidence" value="ECO:0007669"/>
    <property type="project" value="InterPro"/>
</dbReference>
<name>A0A430PX20_SCHBO</name>
<dbReference type="AlphaFoldDB" id="A0A430PX20"/>
<dbReference type="SUPFAM" id="SSF55895">
    <property type="entry name" value="Ribonuclease Rh-like"/>
    <property type="match status" value="1"/>
</dbReference>
<evidence type="ECO:0000313" key="3">
    <source>
        <dbReference type="EMBL" id="RTG79969.1"/>
    </source>
</evidence>
<comment type="similarity">
    <text evidence="1 2">Belongs to the RNase T2 family.</text>
</comment>
<evidence type="ECO:0000313" key="4">
    <source>
        <dbReference type="Proteomes" id="UP000290809"/>
    </source>
</evidence>
<accession>A0A430PX20</accession>
<sequence length="53" mass="6566">MWLLYENFFTMFNYRKYEFDKHGKCALQDPLIRDQYGYFKFGIDLMKGLNLLE</sequence>
<dbReference type="Proteomes" id="UP000290809">
    <property type="component" value="Unassembled WGS sequence"/>
</dbReference>
<evidence type="ECO:0000256" key="2">
    <source>
        <dbReference type="RuleBase" id="RU004328"/>
    </source>
</evidence>
<reference evidence="3 4" key="1">
    <citation type="journal article" date="2019" name="PLoS Pathog.">
        <title>Genome sequence of the bovine parasite Schistosoma bovis Tanzania.</title>
        <authorList>
            <person name="Oey H."/>
            <person name="Zakrzewski M."/>
            <person name="Gobert G."/>
            <person name="Gravermann K."/>
            <person name="Stoye J."/>
            <person name="Jones M."/>
            <person name="Mcmanus D."/>
            <person name="Krause L."/>
        </authorList>
    </citation>
    <scope>NUCLEOTIDE SEQUENCE [LARGE SCALE GENOMIC DNA]</scope>
    <source>
        <strain evidence="3 4">TAN1997</strain>
    </source>
</reference>
<dbReference type="InterPro" id="IPR001568">
    <property type="entry name" value="RNase_T2-like"/>
</dbReference>
<dbReference type="Pfam" id="PF00445">
    <property type="entry name" value="Ribonuclease_T2"/>
    <property type="match status" value="1"/>
</dbReference>